<dbReference type="EMBL" id="HACM01007089">
    <property type="protein sequence ID" value="CRZ07531.1"/>
    <property type="molecule type" value="Transcribed_RNA"/>
</dbReference>
<dbReference type="EMBL" id="HACM01007283">
    <property type="protein sequence ID" value="CRZ07725.1"/>
    <property type="molecule type" value="Transcribed_RNA"/>
</dbReference>
<name>A0A0H5R0K1_9EUKA</name>
<dbReference type="InterPro" id="IPR036691">
    <property type="entry name" value="Endo/exonu/phosph_ase_sf"/>
</dbReference>
<organism evidence="2">
    <name type="scientific">Spongospora subterranea</name>
    <dbReference type="NCBI Taxonomy" id="70186"/>
    <lineage>
        <taxon>Eukaryota</taxon>
        <taxon>Sar</taxon>
        <taxon>Rhizaria</taxon>
        <taxon>Endomyxa</taxon>
        <taxon>Phytomyxea</taxon>
        <taxon>Plasmodiophorida</taxon>
        <taxon>Plasmodiophoridae</taxon>
        <taxon>Spongospora</taxon>
    </lineage>
</organism>
<dbReference type="EMBL" id="HACM01007152">
    <property type="protein sequence ID" value="CRZ07594.1"/>
    <property type="molecule type" value="Transcribed_RNA"/>
</dbReference>
<dbReference type="EMBL" id="HACM01007249">
    <property type="protein sequence ID" value="CRZ07691.1"/>
    <property type="molecule type" value="Transcribed_RNA"/>
</dbReference>
<dbReference type="EMBL" id="HACM01007095">
    <property type="protein sequence ID" value="CRZ07537.1"/>
    <property type="molecule type" value="Transcribed_RNA"/>
</dbReference>
<dbReference type="EMBL" id="HACM01007142">
    <property type="protein sequence ID" value="CRZ07584.1"/>
    <property type="molecule type" value="Transcribed_RNA"/>
</dbReference>
<dbReference type="SUPFAM" id="SSF56219">
    <property type="entry name" value="DNase I-like"/>
    <property type="match status" value="1"/>
</dbReference>
<dbReference type="EMBL" id="HACM01007086">
    <property type="protein sequence ID" value="CRZ07528.1"/>
    <property type="molecule type" value="Transcribed_RNA"/>
</dbReference>
<protein>
    <recommendedName>
        <fullName evidence="3">Endonuclease/exonuclease/phosphatase domain-containing protein</fullName>
    </recommendedName>
</protein>
<evidence type="ECO:0008006" key="3">
    <source>
        <dbReference type="Google" id="ProtNLM"/>
    </source>
</evidence>
<dbReference type="EMBL" id="HACM01007222">
    <property type="protein sequence ID" value="CRZ07664.1"/>
    <property type="molecule type" value="Transcribed_RNA"/>
</dbReference>
<dbReference type="EMBL" id="HACM01007180">
    <property type="protein sequence ID" value="CRZ07622.1"/>
    <property type="molecule type" value="Transcribed_RNA"/>
</dbReference>
<feature type="region of interest" description="Disordered" evidence="1">
    <location>
        <begin position="96"/>
        <end position="115"/>
    </location>
</feature>
<evidence type="ECO:0000313" key="2">
    <source>
        <dbReference type="EMBL" id="CRZ07725.1"/>
    </source>
</evidence>
<proteinExistence type="predicted"/>
<reference evidence="2" key="1">
    <citation type="submission" date="2015-04" db="EMBL/GenBank/DDBJ databases">
        <title>The genome sequence of the plant pathogenic Rhizarian Plasmodiophora brassicae reveals insights in its biotrophic life cycle and the origin of chitin synthesis.</title>
        <authorList>
            <person name="Schwelm A."/>
            <person name="Fogelqvist J."/>
            <person name="Knaust A."/>
            <person name="Julke S."/>
            <person name="Lilja T."/>
            <person name="Dhandapani V."/>
            <person name="Bonilla-Rosso G."/>
            <person name="Karlsson M."/>
            <person name="Shevchenko A."/>
            <person name="Choi S.R."/>
            <person name="Kim H.G."/>
            <person name="Park J.Y."/>
            <person name="Lim Y.P."/>
            <person name="Ludwig-Muller J."/>
            <person name="Dixelius C."/>
        </authorList>
    </citation>
    <scope>NUCLEOTIDE SEQUENCE</scope>
    <source>
        <tissue evidence="2">Potato root galls</tissue>
    </source>
</reference>
<dbReference type="AlphaFoldDB" id="A0A0H5R0K1"/>
<dbReference type="EMBL" id="HACM01007101">
    <property type="protein sequence ID" value="CRZ07543.1"/>
    <property type="molecule type" value="Transcribed_RNA"/>
</dbReference>
<dbReference type="EMBL" id="HACM01007148">
    <property type="protein sequence ID" value="CRZ07590.1"/>
    <property type="molecule type" value="Transcribed_RNA"/>
</dbReference>
<dbReference type="EMBL" id="HACM01007058">
    <property type="protein sequence ID" value="CRZ07500.1"/>
    <property type="molecule type" value="Transcribed_RNA"/>
</dbReference>
<evidence type="ECO:0000256" key="1">
    <source>
        <dbReference type="SAM" id="MobiDB-lite"/>
    </source>
</evidence>
<accession>A0A0H5R0K1</accession>
<dbReference type="EMBL" id="HACM01007224">
    <property type="protein sequence ID" value="CRZ07666.1"/>
    <property type="molecule type" value="Transcribed_RNA"/>
</dbReference>
<dbReference type="EMBL" id="HACM01007183">
    <property type="protein sequence ID" value="CRZ07625.1"/>
    <property type="molecule type" value="Transcribed_RNA"/>
</dbReference>
<sequence>MLIHAYIPPDVNNKARARFWKAMEQFADKQNMPTIITGDLDSMLMEFSMINNVNTPTRGPNSLDIALCSPAFLPFEQKWKVHTNLSSDPYTTRTKMQLKKQTSSPKTSVPSTNPWTPVRFNSNALSRTFRAQDTLQVFKILTAANDCCSSYVFLRDVVKSARLPHHDHAFTFDLPDSASD</sequence>